<reference evidence="2" key="1">
    <citation type="journal article" date="2019" name="Int. J. Syst. Evol. Microbiol.">
        <title>The Global Catalogue of Microorganisms (GCM) 10K type strain sequencing project: providing services to taxonomists for standard genome sequencing and annotation.</title>
        <authorList>
            <consortium name="The Broad Institute Genomics Platform"/>
            <consortium name="The Broad Institute Genome Sequencing Center for Infectious Disease"/>
            <person name="Wu L."/>
            <person name="Ma J."/>
        </authorList>
    </citation>
    <scope>NUCLEOTIDE SEQUENCE [LARGE SCALE GENOMIC DNA]</scope>
    <source>
        <strain evidence="2">CCUG 43117</strain>
    </source>
</reference>
<gene>
    <name evidence="1" type="ORF">ACFPN9_08780</name>
</gene>
<organism evidence="1 2">
    <name type="scientific">Bosea massiliensis</name>
    <dbReference type="NCBI Taxonomy" id="151419"/>
    <lineage>
        <taxon>Bacteria</taxon>
        <taxon>Pseudomonadati</taxon>
        <taxon>Pseudomonadota</taxon>
        <taxon>Alphaproteobacteria</taxon>
        <taxon>Hyphomicrobiales</taxon>
        <taxon>Boseaceae</taxon>
        <taxon>Bosea</taxon>
    </lineage>
</organism>
<name>A0ABW0NXY7_9HYPH</name>
<sequence>MTYPLIRHDTYTFKAPATAIELKGFVENGVTYESHTFHVDFGKPGYLGLVDATIYVRHGGGWESMPVRHMIATALRSLLDAGVSRAAFFLCFELFEQVRNAYGAGSGATAREYQKAFVEGRLKKRKRPGLDTAKVWIEPEAGGFATRKVSVSMKPAIATESHPS</sequence>
<accession>A0ABW0NXY7</accession>
<keyword evidence="2" id="KW-1185">Reference proteome</keyword>
<evidence type="ECO:0000313" key="1">
    <source>
        <dbReference type="EMBL" id="MFC5505351.1"/>
    </source>
</evidence>
<dbReference type="Proteomes" id="UP001596060">
    <property type="component" value="Unassembled WGS sequence"/>
</dbReference>
<proteinExistence type="predicted"/>
<dbReference type="EMBL" id="JBHSLU010000017">
    <property type="protein sequence ID" value="MFC5505351.1"/>
    <property type="molecule type" value="Genomic_DNA"/>
</dbReference>
<dbReference type="RefSeq" id="WP_377816447.1">
    <property type="nucleotide sequence ID" value="NZ_JBHSLU010000017.1"/>
</dbReference>
<comment type="caution">
    <text evidence="1">The sequence shown here is derived from an EMBL/GenBank/DDBJ whole genome shotgun (WGS) entry which is preliminary data.</text>
</comment>
<protein>
    <submittedName>
        <fullName evidence="1">Uncharacterized protein</fullName>
    </submittedName>
</protein>
<evidence type="ECO:0000313" key="2">
    <source>
        <dbReference type="Proteomes" id="UP001596060"/>
    </source>
</evidence>